<dbReference type="OrthoDB" id="9815130at2"/>
<comment type="similarity">
    <text evidence="2 12">Belongs to the class-I aminoacyl-tRNA synthetase family.</text>
</comment>
<comment type="subunit">
    <text evidence="3 12">Monomer.</text>
</comment>
<dbReference type="STRING" id="314260.PB2503_01627"/>
<dbReference type="InterPro" id="IPR032678">
    <property type="entry name" value="tRNA-synt_1_cat_dom"/>
</dbReference>
<dbReference type="InterPro" id="IPR009080">
    <property type="entry name" value="tRNAsynth_Ia_anticodon-bd"/>
</dbReference>
<evidence type="ECO:0000256" key="10">
    <source>
        <dbReference type="ARBA" id="ARBA00022917"/>
    </source>
</evidence>
<dbReference type="Proteomes" id="UP000001302">
    <property type="component" value="Chromosome"/>
</dbReference>
<organism evidence="14 15">
    <name type="scientific">Parvularcula bermudensis (strain ATCC BAA-594 / HTCC2503 / KCTC 12087)</name>
    <dbReference type="NCBI Taxonomy" id="314260"/>
    <lineage>
        <taxon>Bacteria</taxon>
        <taxon>Pseudomonadati</taxon>
        <taxon>Pseudomonadota</taxon>
        <taxon>Alphaproteobacteria</taxon>
        <taxon>Parvularculales</taxon>
        <taxon>Parvularculaceae</taxon>
        <taxon>Parvularcula</taxon>
    </lineage>
</organism>
<keyword evidence="5 12" id="KW-0436">Ligase</keyword>
<dbReference type="PANTHER" id="PTHR10890">
    <property type="entry name" value="CYSTEINYL-TRNA SYNTHETASE"/>
    <property type="match status" value="1"/>
</dbReference>
<dbReference type="RefSeq" id="WP_013299378.1">
    <property type="nucleotide sequence ID" value="NC_014414.1"/>
</dbReference>
<evidence type="ECO:0000256" key="7">
    <source>
        <dbReference type="ARBA" id="ARBA00022741"/>
    </source>
</evidence>
<feature type="binding site" evidence="12">
    <location>
        <position position="29"/>
    </location>
    <ligand>
        <name>Zn(2+)</name>
        <dbReference type="ChEBI" id="CHEBI:29105"/>
    </ligand>
</feature>
<reference evidence="15" key="1">
    <citation type="submission" date="2010-08" db="EMBL/GenBank/DDBJ databases">
        <title>Genome sequence of Parvularcula bermudensis HTCC2503.</title>
        <authorList>
            <person name="Kang D.-M."/>
            <person name="Oh H.-M."/>
            <person name="Cho J.-C."/>
        </authorList>
    </citation>
    <scope>NUCLEOTIDE SEQUENCE [LARGE SCALE GENOMIC DNA]</scope>
    <source>
        <strain evidence="15">ATCC BAA-594 / HTCC2503 / KCTC 12087</strain>
    </source>
</reference>
<keyword evidence="8 12" id="KW-0862">Zinc</keyword>
<keyword evidence="11 12" id="KW-0030">Aminoacyl-tRNA synthetase</keyword>
<dbReference type="GO" id="GO:0005829">
    <property type="term" value="C:cytosol"/>
    <property type="evidence" value="ECO:0007669"/>
    <property type="project" value="TreeGrafter"/>
</dbReference>
<comment type="subcellular location">
    <subcellularLocation>
        <location evidence="1 12">Cytoplasm</location>
    </subcellularLocation>
</comment>
<dbReference type="PANTHER" id="PTHR10890:SF3">
    <property type="entry name" value="CYSTEINE--TRNA LIGASE, CYTOPLASMIC"/>
    <property type="match status" value="1"/>
</dbReference>
<dbReference type="Pfam" id="PF09190">
    <property type="entry name" value="DALR_2"/>
    <property type="match status" value="1"/>
</dbReference>
<proteinExistence type="inferred from homology"/>
<keyword evidence="7 12" id="KW-0547">Nucleotide-binding</keyword>
<evidence type="ECO:0000256" key="1">
    <source>
        <dbReference type="ARBA" id="ARBA00004496"/>
    </source>
</evidence>
<dbReference type="EC" id="6.1.1.16" evidence="12"/>
<dbReference type="GO" id="GO:0005524">
    <property type="term" value="F:ATP binding"/>
    <property type="evidence" value="ECO:0007669"/>
    <property type="project" value="UniProtKB-UniRule"/>
</dbReference>
<dbReference type="HAMAP" id="MF_00041">
    <property type="entry name" value="Cys_tRNA_synth"/>
    <property type="match status" value="1"/>
</dbReference>
<dbReference type="InterPro" id="IPR015273">
    <property type="entry name" value="Cys-tRNA-synt_Ia_DALR"/>
</dbReference>
<keyword evidence="6 12" id="KW-0479">Metal-binding</keyword>
<dbReference type="GO" id="GO:0004817">
    <property type="term" value="F:cysteine-tRNA ligase activity"/>
    <property type="evidence" value="ECO:0007669"/>
    <property type="project" value="UniProtKB-UniRule"/>
</dbReference>
<dbReference type="Gene3D" id="1.20.120.1910">
    <property type="entry name" value="Cysteine-tRNA ligase, C-terminal anti-codon recognition domain"/>
    <property type="match status" value="1"/>
</dbReference>
<dbReference type="SUPFAM" id="SSF47323">
    <property type="entry name" value="Anticodon-binding domain of a subclass of class I aminoacyl-tRNA synthetases"/>
    <property type="match status" value="1"/>
</dbReference>
<evidence type="ECO:0000256" key="5">
    <source>
        <dbReference type="ARBA" id="ARBA00022598"/>
    </source>
</evidence>
<dbReference type="EMBL" id="CP002156">
    <property type="protein sequence ID" value="ADM08404.1"/>
    <property type="molecule type" value="Genomic_DNA"/>
</dbReference>
<feature type="short sequence motif" description="'KMSKS' region" evidence="12">
    <location>
        <begin position="276"/>
        <end position="280"/>
    </location>
</feature>
<feature type="short sequence motif" description="'HIGH' region" evidence="12">
    <location>
        <begin position="31"/>
        <end position="41"/>
    </location>
</feature>
<evidence type="ECO:0000256" key="2">
    <source>
        <dbReference type="ARBA" id="ARBA00005594"/>
    </source>
</evidence>
<dbReference type="KEGG" id="pbr:PB2503_01627"/>
<dbReference type="PRINTS" id="PR00983">
    <property type="entry name" value="TRNASYNTHCYS"/>
</dbReference>
<evidence type="ECO:0000256" key="8">
    <source>
        <dbReference type="ARBA" id="ARBA00022833"/>
    </source>
</evidence>
<dbReference type="AlphaFoldDB" id="E0TBM9"/>
<dbReference type="SMART" id="SM00840">
    <property type="entry name" value="DALR_2"/>
    <property type="match status" value="1"/>
</dbReference>
<dbReference type="CDD" id="cd00672">
    <property type="entry name" value="CysRS_core"/>
    <property type="match status" value="1"/>
</dbReference>
<keyword evidence="4 12" id="KW-0963">Cytoplasm</keyword>
<feature type="binding site" evidence="12">
    <location>
        <position position="216"/>
    </location>
    <ligand>
        <name>Zn(2+)</name>
        <dbReference type="ChEBI" id="CHEBI:29105"/>
    </ligand>
</feature>
<dbReference type="Pfam" id="PF23493">
    <property type="entry name" value="CysS_C"/>
    <property type="match status" value="1"/>
</dbReference>
<protein>
    <recommendedName>
        <fullName evidence="12">Cysteine--tRNA ligase</fullName>
        <ecNumber evidence="12">6.1.1.16</ecNumber>
    </recommendedName>
    <alternativeName>
        <fullName evidence="12">Cysteinyl-tRNA synthetase</fullName>
        <shortName evidence="12">CysRS</shortName>
    </alternativeName>
</protein>
<evidence type="ECO:0000256" key="4">
    <source>
        <dbReference type="ARBA" id="ARBA00022490"/>
    </source>
</evidence>
<evidence type="ECO:0000259" key="13">
    <source>
        <dbReference type="SMART" id="SM00840"/>
    </source>
</evidence>
<comment type="catalytic activity">
    <reaction evidence="12">
        <text>tRNA(Cys) + L-cysteine + ATP = L-cysteinyl-tRNA(Cys) + AMP + diphosphate</text>
        <dbReference type="Rhea" id="RHEA:17773"/>
        <dbReference type="Rhea" id="RHEA-COMP:9661"/>
        <dbReference type="Rhea" id="RHEA-COMP:9679"/>
        <dbReference type="ChEBI" id="CHEBI:30616"/>
        <dbReference type="ChEBI" id="CHEBI:33019"/>
        <dbReference type="ChEBI" id="CHEBI:35235"/>
        <dbReference type="ChEBI" id="CHEBI:78442"/>
        <dbReference type="ChEBI" id="CHEBI:78517"/>
        <dbReference type="ChEBI" id="CHEBI:456215"/>
        <dbReference type="EC" id="6.1.1.16"/>
    </reaction>
</comment>
<evidence type="ECO:0000313" key="15">
    <source>
        <dbReference type="Proteomes" id="UP000001302"/>
    </source>
</evidence>
<dbReference type="GO" id="GO:0008270">
    <property type="term" value="F:zinc ion binding"/>
    <property type="evidence" value="ECO:0007669"/>
    <property type="project" value="UniProtKB-UniRule"/>
</dbReference>
<feature type="binding site" evidence="12">
    <location>
        <position position="245"/>
    </location>
    <ligand>
        <name>Zn(2+)</name>
        <dbReference type="ChEBI" id="CHEBI:29105"/>
    </ligand>
</feature>
<evidence type="ECO:0000256" key="12">
    <source>
        <dbReference type="HAMAP-Rule" id="MF_00041"/>
    </source>
</evidence>
<feature type="domain" description="Cysteinyl-tRNA synthetase class Ia DALR" evidence="13">
    <location>
        <begin position="345"/>
        <end position="399"/>
    </location>
</feature>
<name>E0TBM9_PARBH</name>
<dbReference type="eggNOG" id="COG0215">
    <property type="taxonomic scope" value="Bacteria"/>
</dbReference>
<keyword evidence="15" id="KW-1185">Reference proteome</keyword>
<dbReference type="SUPFAM" id="SSF52374">
    <property type="entry name" value="Nucleotidylyl transferase"/>
    <property type="match status" value="1"/>
</dbReference>
<dbReference type="GO" id="GO:0006423">
    <property type="term" value="P:cysteinyl-tRNA aminoacylation"/>
    <property type="evidence" value="ECO:0007669"/>
    <property type="project" value="UniProtKB-UniRule"/>
</dbReference>
<dbReference type="Pfam" id="PF01406">
    <property type="entry name" value="tRNA-synt_1e"/>
    <property type="match status" value="1"/>
</dbReference>
<sequence>MSLSFYDTFRGHVEPFTPADPERITVYCCGPTVYAPPHIGNARAALTADLVVRLLKDRYGAEKVIFARNFTDIDDKIIAAAKDEGVPIDVVTARATAAYLEGLDGLFCLRPDVAPRATAHIDSMQALIGSLLERGHAYGAEGHILFDTQSFPAYGQLSRLDREAILAGARVEIAPYKRDAADFVLWKPSPAEVPGWPVPASWPIDGEGRPGWHIECSAMIASVLGPSIDIHLGGQDLRFPHHENEIAQSCCGTDTGETPLARYWLHNGMLRFGGEKMSKSRGNIETPQDLLAAWPGEAIRLALMSAQYRQPLDWSNELLAGSKAQLDRFYRVVPDGPAKAAMPDWVMAALEDDLNTPKALAMMHELREAAGRGDIEAAHGLKAAGAFLGFFRQTADEWFRGATADGPTESDIDAQIAARQAAKTAKNWAEADRIRDELGAQGIVLEDGPEGVTWRRR</sequence>
<dbReference type="Gene3D" id="3.40.50.620">
    <property type="entry name" value="HUPs"/>
    <property type="match status" value="1"/>
</dbReference>
<reference evidence="14 15" key="2">
    <citation type="journal article" date="2011" name="J. Bacteriol.">
        <title>Complete genome sequence of strain HTCC2503T of Parvularcula bermudensis, the type species of the order "Parvularculales" in the class Alphaproteobacteria.</title>
        <authorList>
            <person name="Oh H.M."/>
            <person name="Kang I."/>
            <person name="Vergin K.L."/>
            <person name="Kang D."/>
            <person name="Rhee K.H."/>
            <person name="Giovannoni S.J."/>
            <person name="Cho J.C."/>
        </authorList>
    </citation>
    <scope>NUCLEOTIDE SEQUENCE [LARGE SCALE GENOMIC DNA]</scope>
    <source>
        <strain evidence="15">ATCC BAA-594 / HTCC2503 / KCTC 12087</strain>
    </source>
</reference>
<feature type="binding site" evidence="12">
    <location>
        <position position="279"/>
    </location>
    <ligand>
        <name>ATP</name>
        <dbReference type="ChEBI" id="CHEBI:30616"/>
    </ligand>
</feature>
<evidence type="ECO:0000256" key="6">
    <source>
        <dbReference type="ARBA" id="ARBA00022723"/>
    </source>
</evidence>
<evidence type="ECO:0000256" key="9">
    <source>
        <dbReference type="ARBA" id="ARBA00022840"/>
    </source>
</evidence>
<dbReference type="InterPro" id="IPR015803">
    <property type="entry name" value="Cys-tRNA-ligase"/>
</dbReference>
<evidence type="ECO:0000256" key="11">
    <source>
        <dbReference type="ARBA" id="ARBA00023146"/>
    </source>
</evidence>
<dbReference type="InterPro" id="IPR024909">
    <property type="entry name" value="Cys-tRNA/MSH_ligase"/>
</dbReference>
<evidence type="ECO:0000313" key="14">
    <source>
        <dbReference type="EMBL" id="ADM08404.1"/>
    </source>
</evidence>
<gene>
    <name evidence="12" type="primary">cysS</name>
    <name evidence="14" type="ordered locus">PB2503_01627</name>
</gene>
<accession>E0TBM9</accession>
<evidence type="ECO:0000256" key="3">
    <source>
        <dbReference type="ARBA" id="ARBA00011245"/>
    </source>
</evidence>
<dbReference type="NCBIfam" id="TIGR00435">
    <property type="entry name" value="cysS"/>
    <property type="match status" value="1"/>
</dbReference>
<comment type="cofactor">
    <cofactor evidence="12">
        <name>Zn(2+)</name>
        <dbReference type="ChEBI" id="CHEBI:29105"/>
    </cofactor>
    <text evidence="12">Binds 1 zinc ion per subunit.</text>
</comment>
<feature type="binding site" evidence="12">
    <location>
        <position position="241"/>
    </location>
    <ligand>
        <name>Zn(2+)</name>
        <dbReference type="ChEBI" id="CHEBI:29105"/>
    </ligand>
</feature>
<keyword evidence="9 12" id="KW-0067">ATP-binding</keyword>
<dbReference type="InterPro" id="IPR056411">
    <property type="entry name" value="CysS_C"/>
</dbReference>
<dbReference type="HOGENOM" id="CLU_013528_0_1_5"/>
<dbReference type="InterPro" id="IPR014729">
    <property type="entry name" value="Rossmann-like_a/b/a_fold"/>
</dbReference>
<keyword evidence="10 12" id="KW-0648">Protein biosynthesis</keyword>